<reference evidence="2" key="1">
    <citation type="journal article" date="2022" name="bioRxiv">
        <title>Sequencing and chromosome-scale assembly of the giantPleurodeles waltlgenome.</title>
        <authorList>
            <person name="Brown T."/>
            <person name="Elewa A."/>
            <person name="Iarovenko S."/>
            <person name="Subramanian E."/>
            <person name="Araus A.J."/>
            <person name="Petzold A."/>
            <person name="Susuki M."/>
            <person name="Suzuki K.-i.T."/>
            <person name="Hayashi T."/>
            <person name="Toyoda A."/>
            <person name="Oliveira C."/>
            <person name="Osipova E."/>
            <person name="Leigh N.D."/>
            <person name="Simon A."/>
            <person name="Yun M.H."/>
        </authorList>
    </citation>
    <scope>NUCLEOTIDE SEQUENCE</scope>
    <source>
        <strain evidence="2">20211129_DDA</strain>
        <tissue evidence="2">Liver</tissue>
    </source>
</reference>
<evidence type="ECO:0000256" key="1">
    <source>
        <dbReference type="SAM" id="MobiDB-lite"/>
    </source>
</evidence>
<organism evidence="2 3">
    <name type="scientific">Pleurodeles waltl</name>
    <name type="common">Iberian ribbed newt</name>
    <dbReference type="NCBI Taxonomy" id="8319"/>
    <lineage>
        <taxon>Eukaryota</taxon>
        <taxon>Metazoa</taxon>
        <taxon>Chordata</taxon>
        <taxon>Craniata</taxon>
        <taxon>Vertebrata</taxon>
        <taxon>Euteleostomi</taxon>
        <taxon>Amphibia</taxon>
        <taxon>Batrachia</taxon>
        <taxon>Caudata</taxon>
        <taxon>Salamandroidea</taxon>
        <taxon>Salamandridae</taxon>
        <taxon>Pleurodelinae</taxon>
        <taxon>Pleurodeles</taxon>
    </lineage>
</organism>
<dbReference type="EMBL" id="JANPWB010000015">
    <property type="protein sequence ID" value="KAJ1093261.1"/>
    <property type="molecule type" value="Genomic_DNA"/>
</dbReference>
<proteinExistence type="predicted"/>
<accession>A0AAV7LNX2</accession>
<feature type="region of interest" description="Disordered" evidence="1">
    <location>
        <begin position="1"/>
        <end position="33"/>
    </location>
</feature>
<gene>
    <name evidence="2" type="ORF">NDU88_006366</name>
</gene>
<comment type="caution">
    <text evidence="2">The sequence shown here is derived from an EMBL/GenBank/DDBJ whole genome shotgun (WGS) entry which is preliminary data.</text>
</comment>
<sequence length="105" mass="12284">MEHEGWARASHAAAVRAQLHNQPGLNSNLQANHRQRTLTSLRLKASPTRSAILEYRRANCDTYRSFHLKKILRNQYARWLEMSQRSMDDTPYLFECGDVEDEQQP</sequence>
<feature type="compositionally biased region" description="Low complexity" evidence="1">
    <location>
        <begin position="7"/>
        <end position="17"/>
    </location>
</feature>
<feature type="compositionally biased region" description="Polar residues" evidence="1">
    <location>
        <begin position="19"/>
        <end position="33"/>
    </location>
</feature>
<dbReference type="AlphaFoldDB" id="A0AAV7LNX2"/>
<keyword evidence="3" id="KW-1185">Reference proteome</keyword>
<evidence type="ECO:0000313" key="2">
    <source>
        <dbReference type="EMBL" id="KAJ1093261.1"/>
    </source>
</evidence>
<protein>
    <submittedName>
        <fullName evidence="2">Uncharacterized protein</fullName>
    </submittedName>
</protein>
<dbReference type="Proteomes" id="UP001066276">
    <property type="component" value="Chromosome 11"/>
</dbReference>
<evidence type="ECO:0000313" key="3">
    <source>
        <dbReference type="Proteomes" id="UP001066276"/>
    </source>
</evidence>
<name>A0AAV7LNX2_PLEWA</name>